<evidence type="ECO:0000313" key="3">
    <source>
        <dbReference type="Proteomes" id="UP000229342"/>
    </source>
</evidence>
<gene>
    <name evidence="2" type="ORF">COV91_04685</name>
</gene>
<evidence type="ECO:0000256" key="1">
    <source>
        <dbReference type="SAM" id="MobiDB-lite"/>
    </source>
</evidence>
<feature type="compositionally biased region" description="Pro residues" evidence="1">
    <location>
        <begin position="118"/>
        <end position="131"/>
    </location>
</feature>
<feature type="compositionally biased region" description="Basic and acidic residues" evidence="1">
    <location>
        <begin position="352"/>
        <end position="386"/>
    </location>
</feature>
<proteinExistence type="predicted"/>
<feature type="region of interest" description="Disordered" evidence="1">
    <location>
        <begin position="352"/>
        <end position="530"/>
    </location>
</feature>
<feature type="compositionally biased region" description="Low complexity" evidence="1">
    <location>
        <begin position="440"/>
        <end position="463"/>
    </location>
</feature>
<organism evidence="2 3">
    <name type="scientific">Candidatus Taylorbacteria bacterium CG11_big_fil_rev_8_21_14_0_20_46_11</name>
    <dbReference type="NCBI Taxonomy" id="1975025"/>
    <lineage>
        <taxon>Bacteria</taxon>
        <taxon>Candidatus Tayloriibacteriota</taxon>
    </lineage>
</organism>
<comment type="caution">
    <text evidence="2">The sequence shown here is derived from an EMBL/GenBank/DDBJ whole genome shotgun (WGS) entry which is preliminary data.</text>
</comment>
<evidence type="ECO:0000313" key="2">
    <source>
        <dbReference type="EMBL" id="PIQ68323.1"/>
    </source>
</evidence>
<feature type="region of interest" description="Disordered" evidence="1">
    <location>
        <begin position="112"/>
        <end position="131"/>
    </location>
</feature>
<reference evidence="2 3" key="1">
    <citation type="submission" date="2017-09" db="EMBL/GenBank/DDBJ databases">
        <title>Depth-based differentiation of microbial function through sediment-hosted aquifers and enrichment of novel symbionts in the deep terrestrial subsurface.</title>
        <authorList>
            <person name="Probst A.J."/>
            <person name="Ladd B."/>
            <person name="Jarett J.K."/>
            <person name="Geller-Mcgrath D.E."/>
            <person name="Sieber C.M."/>
            <person name="Emerson J.B."/>
            <person name="Anantharaman K."/>
            <person name="Thomas B.C."/>
            <person name="Malmstrom R."/>
            <person name="Stieglmeier M."/>
            <person name="Klingl A."/>
            <person name="Woyke T."/>
            <person name="Ryan C.M."/>
            <person name="Banfield J.F."/>
        </authorList>
    </citation>
    <scope>NUCLEOTIDE SEQUENCE [LARGE SCALE GENOMIC DNA]</scope>
    <source>
        <strain evidence="2">CG11_big_fil_rev_8_21_14_0_20_46_11</strain>
    </source>
</reference>
<accession>A0A2H0KCL7</accession>
<sequence>MDITKQKDELLNFLFDLPSAVQKKLNDTSIDVIMSLHDIGGAYGLVLEEVWWLYEGTRAVLTGEVSATTLPNFIKEHLEEEHQEDAGFIADDIQKKILDRVAPLFKEAGLPLQEGRVPAPPPKPIPSPFVPQPLSKGVASPYSSPVATEAPINATLSENHIRALTRIAGGTSYTSEKLQETFEDLPQGLQNAIASVDTANAVQEIAKKYFLHVDQMGNLASETGLVLLGITHPADFVGNLSRRLRIPEDKAKEIAKEISAQILGKVRDALRGLHEEPTQDSKQSTPVVREPLQKIEVMPTKASLVPTPTLATKPTIEVRTPYSAEATWNTGINKPPVTSVPEHKEENILEKQARENRQASFVKERPQQKEMSPSREEVMRGIENPRDIVGPTGWRPNTVVSEKFPARAPTGAGGKIHNSKLAEVPKEQPPEDNRTPIPQPQKTTPPSIPTPFTSKPIQPQSPTTQPPQPSPRPQTAQTKIKPASESLTPAPVSDKKKEEDTFLEQKLQGHMSIPKETNHYSSDPYREPLE</sequence>
<dbReference type="EMBL" id="PCVG01000061">
    <property type="protein sequence ID" value="PIQ68323.1"/>
    <property type="molecule type" value="Genomic_DNA"/>
</dbReference>
<dbReference type="Proteomes" id="UP000229342">
    <property type="component" value="Unassembled WGS sequence"/>
</dbReference>
<name>A0A2H0KCL7_9BACT</name>
<protein>
    <submittedName>
        <fullName evidence="2">Uncharacterized protein</fullName>
    </submittedName>
</protein>
<feature type="compositionally biased region" description="Basic and acidic residues" evidence="1">
    <location>
        <begin position="423"/>
        <end position="434"/>
    </location>
</feature>
<dbReference type="AlphaFoldDB" id="A0A2H0KCL7"/>